<dbReference type="AlphaFoldDB" id="A0A7I4YX97"/>
<reference evidence="3" key="1">
    <citation type="submission" date="2020-12" db="UniProtKB">
        <authorList>
            <consortium name="WormBaseParasite"/>
        </authorList>
    </citation>
    <scope>IDENTIFICATION</scope>
    <source>
        <strain evidence="3">MHco3</strain>
    </source>
</reference>
<name>A0A7I4YX97_HAECO</name>
<sequence>MSMSGAGVLERQQQYKTSIAHWGRTSLPSLVRSLQGRRQELRRQASVGTPPRCRRLRHSRHRQRGSGIDTRSPATKLGCAQSSIASRPSDKVLTRCLPHVSTDSMRYLRLSICLLLRPHRSEFLEDVSTGDESWTLTSTAQSGSRE</sequence>
<protein>
    <submittedName>
        <fullName evidence="3">Uncharacterized protein</fullName>
    </submittedName>
</protein>
<feature type="compositionally biased region" description="Basic residues" evidence="1">
    <location>
        <begin position="52"/>
        <end position="64"/>
    </location>
</feature>
<dbReference type="OrthoDB" id="616263at2759"/>
<organism evidence="2 3">
    <name type="scientific">Haemonchus contortus</name>
    <name type="common">Barber pole worm</name>
    <dbReference type="NCBI Taxonomy" id="6289"/>
    <lineage>
        <taxon>Eukaryota</taxon>
        <taxon>Metazoa</taxon>
        <taxon>Ecdysozoa</taxon>
        <taxon>Nematoda</taxon>
        <taxon>Chromadorea</taxon>
        <taxon>Rhabditida</taxon>
        <taxon>Rhabditina</taxon>
        <taxon>Rhabditomorpha</taxon>
        <taxon>Strongyloidea</taxon>
        <taxon>Trichostrongylidae</taxon>
        <taxon>Haemonchus</taxon>
    </lineage>
</organism>
<evidence type="ECO:0000313" key="2">
    <source>
        <dbReference type="Proteomes" id="UP000025227"/>
    </source>
</evidence>
<evidence type="ECO:0000256" key="1">
    <source>
        <dbReference type="SAM" id="MobiDB-lite"/>
    </source>
</evidence>
<dbReference type="Proteomes" id="UP000025227">
    <property type="component" value="Unplaced"/>
</dbReference>
<evidence type="ECO:0000313" key="3">
    <source>
        <dbReference type="WBParaSite" id="HCON_00153240-00001"/>
    </source>
</evidence>
<accession>A0A7I4YX97</accession>
<dbReference type="WBParaSite" id="HCON_00153240-00001">
    <property type="protein sequence ID" value="HCON_00153240-00001"/>
    <property type="gene ID" value="HCON_00153240"/>
</dbReference>
<keyword evidence="2" id="KW-1185">Reference proteome</keyword>
<feature type="region of interest" description="Disordered" evidence="1">
    <location>
        <begin position="40"/>
        <end position="75"/>
    </location>
</feature>
<proteinExistence type="predicted"/>